<dbReference type="PROSITE" id="PS50297">
    <property type="entry name" value="ANK_REP_REGION"/>
    <property type="match status" value="3"/>
</dbReference>
<feature type="repeat" description="ANK" evidence="3">
    <location>
        <begin position="62"/>
        <end position="94"/>
    </location>
</feature>
<sequence length="186" mass="20706">MSHPHQHNHDACHVPSVASSVYQSLDELEFERGIWYAAQYGDHQRVQKLLRSGTDVDKRDAAGYTALHYAARNGFLDVCQLLIQNGADINAITKSGNATALHRACSAGKITVVKYLMEKKANCELQDNDGKTALHRAAESQNMDICKLLLDSCSSLNKIKDFKEKLPVDYAKTEKLVKFINTSNIN</sequence>
<evidence type="ECO:0000256" key="1">
    <source>
        <dbReference type="ARBA" id="ARBA00022737"/>
    </source>
</evidence>
<name>A0A7F5R695_AGRPL</name>
<keyword evidence="1" id="KW-0677">Repeat</keyword>
<protein>
    <submittedName>
        <fullName evidence="5">Ankyrin repeat domain-containing protein 39</fullName>
    </submittedName>
</protein>
<dbReference type="Pfam" id="PF00023">
    <property type="entry name" value="Ank"/>
    <property type="match status" value="1"/>
</dbReference>
<keyword evidence="4" id="KW-1185">Reference proteome</keyword>
<dbReference type="Pfam" id="PF12796">
    <property type="entry name" value="Ank_2"/>
    <property type="match status" value="1"/>
</dbReference>
<dbReference type="PROSITE" id="PS50088">
    <property type="entry name" value="ANK_REPEAT"/>
    <property type="match status" value="3"/>
</dbReference>
<dbReference type="GO" id="GO:0070531">
    <property type="term" value="C:BRCA1-A complex"/>
    <property type="evidence" value="ECO:0007669"/>
    <property type="project" value="TreeGrafter"/>
</dbReference>
<feature type="repeat" description="ANK" evidence="3">
    <location>
        <begin position="129"/>
        <end position="161"/>
    </location>
</feature>
<dbReference type="GO" id="GO:0031436">
    <property type="term" value="C:BRCA1-BARD1 complex"/>
    <property type="evidence" value="ECO:0007669"/>
    <property type="project" value="TreeGrafter"/>
</dbReference>
<dbReference type="InParanoid" id="A0A7F5R695"/>
<accession>A0A7F5R695</accession>
<dbReference type="Gene3D" id="1.25.40.20">
    <property type="entry name" value="Ankyrin repeat-containing domain"/>
    <property type="match status" value="1"/>
</dbReference>
<dbReference type="SUPFAM" id="SSF48403">
    <property type="entry name" value="Ankyrin repeat"/>
    <property type="match status" value="1"/>
</dbReference>
<proteinExistence type="predicted"/>
<reference evidence="5" key="1">
    <citation type="submission" date="2025-08" db="UniProtKB">
        <authorList>
            <consortium name="RefSeq"/>
        </authorList>
    </citation>
    <scope>IDENTIFICATION</scope>
    <source>
        <tissue evidence="5">Entire body</tissue>
    </source>
</reference>
<dbReference type="InterPro" id="IPR002110">
    <property type="entry name" value="Ankyrin_rpt"/>
</dbReference>
<evidence type="ECO:0000256" key="3">
    <source>
        <dbReference type="PROSITE-ProRule" id="PRU00023"/>
    </source>
</evidence>
<dbReference type="KEGG" id="apln:108739822"/>
<dbReference type="Proteomes" id="UP000192223">
    <property type="component" value="Unplaced"/>
</dbReference>
<evidence type="ECO:0000313" key="5">
    <source>
        <dbReference type="RefSeq" id="XP_025831490.1"/>
    </source>
</evidence>
<dbReference type="PRINTS" id="PR01415">
    <property type="entry name" value="ANKYRIN"/>
</dbReference>
<keyword evidence="2 3" id="KW-0040">ANK repeat</keyword>
<dbReference type="PANTHER" id="PTHR24171">
    <property type="entry name" value="ANKYRIN REPEAT DOMAIN-CONTAINING PROTEIN 39-RELATED"/>
    <property type="match status" value="1"/>
</dbReference>
<dbReference type="RefSeq" id="XP_025831490.1">
    <property type="nucleotide sequence ID" value="XM_025975705.1"/>
</dbReference>
<organism evidence="4 5">
    <name type="scientific">Agrilus planipennis</name>
    <name type="common">Emerald ash borer</name>
    <name type="synonym">Agrilus marcopoli</name>
    <dbReference type="NCBI Taxonomy" id="224129"/>
    <lineage>
        <taxon>Eukaryota</taxon>
        <taxon>Metazoa</taxon>
        <taxon>Ecdysozoa</taxon>
        <taxon>Arthropoda</taxon>
        <taxon>Hexapoda</taxon>
        <taxon>Insecta</taxon>
        <taxon>Pterygota</taxon>
        <taxon>Neoptera</taxon>
        <taxon>Endopterygota</taxon>
        <taxon>Coleoptera</taxon>
        <taxon>Polyphaga</taxon>
        <taxon>Elateriformia</taxon>
        <taxon>Buprestoidea</taxon>
        <taxon>Buprestidae</taxon>
        <taxon>Agrilinae</taxon>
        <taxon>Agrilus</taxon>
    </lineage>
</organism>
<dbReference type="GO" id="GO:0085020">
    <property type="term" value="P:protein K6-linked ubiquitination"/>
    <property type="evidence" value="ECO:0007669"/>
    <property type="project" value="TreeGrafter"/>
</dbReference>
<evidence type="ECO:0000313" key="4">
    <source>
        <dbReference type="Proteomes" id="UP000192223"/>
    </source>
</evidence>
<dbReference type="PANTHER" id="PTHR24171:SF9">
    <property type="entry name" value="ANKYRIN REPEAT DOMAIN-CONTAINING PROTEIN 39"/>
    <property type="match status" value="1"/>
</dbReference>
<dbReference type="GeneID" id="108739822"/>
<dbReference type="OrthoDB" id="539213at2759"/>
<feature type="repeat" description="ANK" evidence="3">
    <location>
        <begin position="96"/>
        <end position="128"/>
    </location>
</feature>
<evidence type="ECO:0000256" key="2">
    <source>
        <dbReference type="ARBA" id="ARBA00023043"/>
    </source>
</evidence>
<gene>
    <name evidence="5" type="primary">LOC108739822</name>
</gene>
<dbReference type="AlphaFoldDB" id="A0A7F5R695"/>
<dbReference type="InterPro" id="IPR036770">
    <property type="entry name" value="Ankyrin_rpt-contain_sf"/>
</dbReference>
<dbReference type="SMART" id="SM00248">
    <property type="entry name" value="ANK"/>
    <property type="match status" value="4"/>
</dbReference>
<dbReference type="GO" id="GO:0004842">
    <property type="term" value="F:ubiquitin-protein transferase activity"/>
    <property type="evidence" value="ECO:0007669"/>
    <property type="project" value="TreeGrafter"/>
</dbReference>